<gene>
    <name evidence="1" type="ORF">QVD17_23316</name>
</gene>
<evidence type="ECO:0000313" key="1">
    <source>
        <dbReference type="EMBL" id="KAK1421172.1"/>
    </source>
</evidence>
<sequence>MSSFIFVYPCKNIQGSNLSTRSHNAIIACIFPNVVFNIWVNEKSWIHDCLHILVFQQTLQVQLCNIKLFNG</sequence>
<proteinExistence type="predicted"/>
<dbReference type="AlphaFoldDB" id="A0AAD8NU76"/>
<reference evidence="1" key="1">
    <citation type="journal article" date="2023" name="bioRxiv">
        <title>Improved chromosome-level genome assembly for marigold (Tagetes erecta).</title>
        <authorList>
            <person name="Jiang F."/>
            <person name="Yuan L."/>
            <person name="Wang S."/>
            <person name="Wang H."/>
            <person name="Xu D."/>
            <person name="Wang A."/>
            <person name="Fan W."/>
        </authorList>
    </citation>
    <scope>NUCLEOTIDE SEQUENCE</scope>
    <source>
        <strain evidence="1">WSJ</strain>
        <tissue evidence="1">Leaf</tissue>
    </source>
</reference>
<organism evidence="1 2">
    <name type="scientific">Tagetes erecta</name>
    <name type="common">African marigold</name>
    <dbReference type="NCBI Taxonomy" id="13708"/>
    <lineage>
        <taxon>Eukaryota</taxon>
        <taxon>Viridiplantae</taxon>
        <taxon>Streptophyta</taxon>
        <taxon>Embryophyta</taxon>
        <taxon>Tracheophyta</taxon>
        <taxon>Spermatophyta</taxon>
        <taxon>Magnoliopsida</taxon>
        <taxon>eudicotyledons</taxon>
        <taxon>Gunneridae</taxon>
        <taxon>Pentapetalae</taxon>
        <taxon>asterids</taxon>
        <taxon>campanulids</taxon>
        <taxon>Asterales</taxon>
        <taxon>Asteraceae</taxon>
        <taxon>Asteroideae</taxon>
        <taxon>Heliantheae alliance</taxon>
        <taxon>Tageteae</taxon>
        <taxon>Tagetes</taxon>
    </lineage>
</organism>
<comment type="caution">
    <text evidence="1">The sequence shown here is derived from an EMBL/GenBank/DDBJ whole genome shotgun (WGS) entry which is preliminary data.</text>
</comment>
<accession>A0AAD8NU76</accession>
<name>A0AAD8NU76_TARER</name>
<evidence type="ECO:0000313" key="2">
    <source>
        <dbReference type="Proteomes" id="UP001229421"/>
    </source>
</evidence>
<dbReference type="EMBL" id="JAUHHV010000006">
    <property type="protein sequence ID" value="KAK1421172.1"/>
    <property type="molecule type" value="Genomic_DNA"/>
</dbReference>
<dbReference type="Proteomes" id="UP001229421">
    <property type="component" value="Unassembled WGS sequence"/>
</dbReference>
<protein>
    <submittedName>
        <fullName evidence="1">Uncharacterized protein</fullName>
    </submittedName>
</protein>
<keyword evidence="2" id="KW-1185">Reference proteome</keyword>